<evidence type="ECO:0000313" key="3">
    <source>
        <dbReference type="Proteomes" id="UP000034980"/>
    </source>
</evidence>
<dbReference type="InterPro" id="IPR054762">
    <property type="entry name" value="Gp19_RNaseH-like"/>
</dbReference>
<dbReference type="InterPro" id="IPR006517">
    <property type="entry name" value="Phage_terminase_lsu-like_C"/>
</dbReference>
<proteinExistence type="predicted"/>
<name>W2CWG2_9BACT</name>
<feature type="domain" description="Terminase large subunit ribonuclease H-like" evidence="1">
    <location>
        <begin position="311"/>
        <end position="408"/>
    </location>
</feature>
<dbReference type="EMBL" id="AYYF01001540">
    <property type="protein sequence ID" value="ETK11519.1"/>
    <property type="molecule type" value="Genomic_DNA"/>
</dbReference>
<accession>W2CWG2</accession>
<dbReference type="PATRIC" id="fig|1411915.3.peg.1765"/>
<dbReference type="NCBIfam" id="TIGR01630">
    <property type="entry name" value="psiM2_ORF9"/>
    <property type="match status" value="1"/>
</dbReference>
<protein>
    <submittedName>
        <fullName evidence="2">Terminase large subunit</fullName>
    </submittedName>
</protein>
<reference evidence="2 3" key="1">
    <citation type="submission" date="2013-11" db="EMBL/GenBank/DDBJ databases">
        <title>Single cell genomics of uncultured Tannerella BU063 (oral taxon 286).</title>
        <authorList>
            <person name="Beall C.J."/>
            <person name="Campbell A.G."/>
            <person name="Griffen A.L."/>
            <person name="Podar M."/>
            <person name="Leys E.J."/>
        </authorList>
    </citation>
    <scope>NUCLEOTIDE SEQUENCE [LARGE SCALE GENOMIC DNA]</scope>
    <source>
        <strain evidence="2">Cell 8/11</strain>
    </source>
</reference>
<comment type="caution">
    <text evidence="2">The sequence shown here is derived from an EMBL/GenBank/DDBJ whole genome shotgun (WGS) entry which is preliminary data.</text>
</comment>
<gene>
    <name evidence="2" type="ORF">T235_15040</name>
</gene>
<organism evidence="2 3">
    <name type="scientific">Tannerella sp. oral taxon BU063 isolate Cell 8/11</name>
    <dbReference type="NCBI Taxonomy" id="1411915"/>
    <lineage>
        <taxon>Bacteria</taxon>
        <taxon>Pseudomonadati</taxon>
        <taxon>Bacteroidota</taxon>
        <taxon>Bacteroidia</taxon>
        <taxon>Bacteroidales</taxon>
        <taxon>Tannerellaceae</taxon>
        <taxon>Tannerella</taxon>
    </lineage>
</organism>
<sequence length="487" mass="55337">MNSVDRDRLMLRAEAALVLQRRVAREELWAYCLYLDGDFFSRRPVLKTVAEAFERVARAYDEGRLRRLAVSLPPRAGKSYLTTVFITWMLGRHPLESVMRNTCSGPLYEKLSYDTLDILRSRRFAEVFPDVRLRRNAQNVGGWKIDGTRQVSYFGGGVGGTVIGFGASMLAVTDDLYKSLEDALSETVNEKTWSWKQGTHDSRIERHCCSIDIGTRWSAHDVLGRMEEAGLYDEIVRIPALDERGESFCPDVHTTEYYRQLRAELDESIWAAEYMQEPYEARGLLFPPGELKRFKRADIAGRTPDGVIAAVDTADLGEDFFAAPFALVFGTELYLVDALFTRDGIEVTAPRLAERLIERAVDMVRIESNNGGRAFALEVARLVKLAAPRSRCTIEPRRTTQNKETRMLMKSGWIKQHVHFLDQSEYTRASEYGRFMDNLTGYKKEGSNRHDDAPDALTILAELYASLDGNYTGRSIRRVAHQGGTRR</sequence>
<evidence type="ECO:0000313" key="2">
    <source>
        <dbReference type="EMBL" id="ETK11519.1"/>
    </source>
</evidence>
<dbReference type="Proteomes" id="UP000034980">
    <property type="component" value="Unassembled WGS sequence"/>
</dbReference>
<dbReference type="AlphaFoldDB" id="W2CWG2"/>
<dbReference type="Pfam" id="PF22530">
    <property type="entry name" value="Terminase-T7_RNaseH-like"/>
    <property type="match status" value="1"/>
</dbReference>
<evidence type="ECO:0000259" key="1">
    <source>
        <dbReference type="Pfam" id="PF22530"/>
    </source>
</evidence>